<evidence type="ECO:0000313" key="6">
    <source>
        <dbReference type="EMBL" id="CAF1580947.1"/>
    </source>
</evidence>
<proteinExistence type="predicted"/>
<dbReference type="EMBL" id="CAJNOO010004973">
    <property type="protein sequence ID" value="CAF1399875.1"/>
    <property type="molecule type" value="Genomic_DNA"/>
</dbReference>
<evidence type="ECO:0000313" key="9">
    <source>
        <dbReference type="EMBL" id="CAF3991677.1"/>
    </source>
</evidence>
<accession>A0A815K884</accession>
<dbReference type="Proteomes" id="UP000663874">
    <property type="component" value="Unassembled WGS sequence"/>
</dbReference>
<dbReference type="EMBL" id="CAJOBE010005073">
    <property type="protein sequence ID" value="CAF3959481.1"/>
    <property type="molecule type" value="Genomic_DNA"/>
</dbReference>
<dbReference type="EMBL" id="CAJNOU010003040">
    <property type="protein sequence ID" value="CAF1366878.1"/>
    <property type="molecule type" value="Genomic_DNA"/>
</dbReference>
<protein>
    <submittedName>
        <fullName evidence="4">Uncharacterized protein</fullName>
    </submittedName>
</protein>
<dbReference type="EMBL" id="CAJNOL010004099">
    <property type="protein sequence ID" value="CAF1580947.1"/>
    <property type="molecule type" value="Genomic_DNA"/>
</dbReference>
<dbReference type="Proteomes" id="UP000663882">
    <property type="component" value="Unassembled WGS sequence"/>
</dbReference>
<dbReference type="Proteomes" id="UP000663836">
    <property type="component" value="Unassembled WGS sequence"/>
</dbReference>
<feature type="region of interest" description="Disordered" evidence="1">
    <location>
        <begin position="148"/>
        <end position="184"/>
    </location>
</feature>
<dbReference type="Proteomes" id="UP000663864">
    <property type="component" value="Unassembled WGS sequence"/>
</dbReference>
<evidence type="ECO:0000313" key="11">
    <source>
        <dbReference type="Proteomes" id="UP000663870"/>
    </source>
</evidence>
<dbReference type="Proteomes" id="UP000663870">
    <property type="component" value="Unassembled WGS sequence"/>
</dbReference>
<evidence type="ECO:0000313" key="4">
    <source>
        <dbReference type="EMBL" id="CAF1392181.1"/>
    </source>
</evidence>
<dbReference type="EMBL" id="CAJOAX010006802">
    <property type="protein sequence ID" value="CAF3991677.1"/>
    <property type="molecule type" value="Genomic_DNA"/>
</dbReference>
<dbReference type="EMBL" id="CAJOBD010000235">
    <property type="protein sequence ID" value="CAF3620927.1"/>
    <property type="molecule type" value="Genomic_DNA"/>
</dbReference>
<feature type="compositionally biased region" description="Basic residues" evidence="1">
    <location>
        <begin position="162"/>
        <end position="184"/>
    </location>
</feature>
<evidence type="ECO:0000313" key="7">
    <source>
        <dbReference type="EMBL" id="CAF3620927.1"/>
    </source>
</evidence>
<feature type="compositionally biased region" description="Basic and acidic residues" evidence="1">
    <location>
        <begin position="149"/>
        <end position="161"/>
    </location>
</feature>
<evidence type="ECO:0000313" key="2">
    <source>
        <dbReference type="EMBL" id="CAF1312478.1"/>
    </source>
</evidence>
<evidence type="ECO:0000313" key="10">
    <source>
        <dbReference type="Proteomes" id="UP000663864"/>
    </source>
</evidence>
<dbReference type="EMBL" id="CAJNOH010002836">
    <property type="protein sequence ID" value="CAF1312478.1"/>
    <property type="molecule type" value="Genomic_DNA"/>
</dbReference>
<evidence type="ECO:0000313" key="5">
    <source>
        <dbReference type="EMBL" id="CAF1399875.1"/>
    </source>
</evidence>
<sequence>MIHYAIYDCFATTCLIRPITLYWTFQQVKKIHILDSFQALPSSSRANNNSANTNINQQIIKNINDDIELIFDDDNNDDEITVNQCIKITINNDMLYEEIANDDNELNKALPINNNESLYEAILNDDNEPNPALPSNDNDLCVNNYSMVDENKNNDQSDSVKYKSRHQNRSAETRRRRRNRKRNDVFRRRRFRYVMTHPVYSRFTMKSIRKILR</sequence>
<dbReference type="EMBL" id="CAJNOT010003606">
    <property type="protein sequence ID" value="CAF1392181.1"/>
    <property type="molecule type" value="Genomic_DNA"/>
</dbReference>
<evidence type="ECO:0000313" key="8">
    <source>
        <dbReference type="EMBL" id="CAF3959481.1"/>
    </source>
</evidence>
<name>A0A815K884_9BILA</name>
<dbReference type="Proteomes" id="UP000663854">
    <property type="component" value="Unassembled WGS sequence"/>
</dbReference>
<gene>
    <name evidence="8" type="ORF">FNK824_LOCUS23696</name>
    <name evidence="7" type="ORF">JBS370_LOCUS4778</name>
    <name evidence="6" type="ORF">JXQ802_LOCUS46214</name>
    <name evidence="9" type="ORF">OTI717_LOCUS28514</name>
    <name evidence="2" type="ORF">PYM288_LOCUS30487</name>
    <name evidence="5" type="ORF">RFH988_LOCUS34788</name>
    <name evidence="3" type="ORF">SEV965_LOCUS29679</name>
    <name evidence="4" type="ORF">ZHD862_LOCUS32680</name>
</gene>
<dbReference type="Proteomes" id="UP000663823">
    <property type="component" value="Unassembled WGS sequence"/>
</dbReference>
<evidence type="ECO:0000256" key="1">
    <source>
        <dbReference type="SAM" id="MobiDB-lite"/>
    </source>
</evidence>
<reference evidence="4" key="1">
    <citation type="submission" date="2021-02" db="EMBL/GenBank/DDBJ databases">
        <authorList>
            <person name="Nowell W R."/>
        </authorList>
    </citation>
    <scope>NUCLEOTIDE SEQUENCE</scope>
</reference>
<dbReference type="AlphaFoldDB" id="A0A815K884"/>
<organism evidence="4 10">
    <name type="scientific">Rotaria sordida</name>
    <dbReference type="NCBI Taxonomy" id="392033"/>
    <lineage>
        <taxon>Eukaryota</taxon>
        <taxon>Metazoa</taxon>
        <taxon>Spiralia</taxon>
        <taxon>Gnathifera</taxon>
        <taxon>Rotifera</taxon>
        <taxon>Eurotatoria</taxon>
        <taxon>Bdelloidea</taxon>
        <taxon>Philodinida</taxon>
        <taxon>Philodinidae</taxon>
        <taxon>Rotaria</taxon>
    </lineage>
</organism>
<evidence type="ECO:0000313" key="3">
    <source>
        <dbReference type="EMBL" id="CAF1366878.1"/>
    </source>
</evidence>
<keyword evidence="11" id="KW-1185">Reference proteome</keyword>
<comment type="caution">
    <text evidence="4">The sequence shown here is derived from an EMBL/GenBank/DDBJ whole genome shotgun (WGS) entry which is preliminary data.</text>
</comment>
<dbReference type="Proteomes" id="UP000663889">
    <property type="component" value="Unassembled WGS sequence"/>
</dbReference>